<dbReference type="Proteomes" id="UP000635245">
    <property type="component" value="Unassembled WGS sequence"/>
</dbReference>
<dbReference type="SUPFAM" id="SSF56281">
    <property type="entry name" value="Metallo-hydrolase/oxidoreductase"/>
    <property type="match status" value="1"/>
</dbReference>
<sequence>MSRTRSRELESIFDELAATSTTRLPYQDNVLLRSFILRRPAGNVVVYNSPGVSDGAAAIRRMGAPARLLINHAHEAMYGQPALDVPIWSHRDDRAEMKDSVRIHGTFDGSTTIDDDLYVIPTPGHTSGTTSYLWDSGQHRFLFTGDFIWIEDGEWKAVVLDSDLRQDYVDSLTRVRDLEFDVLVPWGVTEGDSPAFVVRDDLEKRERISQIIERVAQGGNR</sequence>
<comment type="caution">
    <text evidence="2">The sequence shown here is derived from an EMBL/GenBank/DDBJ whole genome shotgun (WGS) entry which is preliminary data.</text>
</comment>
<dbReference type="RefSeq" id="WP_200317965.1">
    <property type="nucleotide sequence ID" value="NZ_JAENJH010000002.1"/>
</dbReference>
<proteinExistence type="predicted"/>
<dbReference type="PANTHER" id="PTHR42773">
    <property type="entry name" value="METALLO-BETA-LACTAMASE-RELATED"/>
    <property type="match status" value="1"/>
</dbReference>
<dbReference type="AlphaFoldDB" id="A0A934QR74"/>
<gene>
    <name evidence="2" type="ORF">JHE00_12210</name>
</gene>
<evidence type="ECO:0000259" key="1">
    <source>
        <dbReference type="SMART" id="SM00849"/>
    </source>
</evidence>
<dbReference type="SMART" id="SM00849">
    <property type="entry name" value="Lactamase_B"/>
    <property type="match status" value="1"/>
</dbReference>
<keyword evidence="3" id="KW-1185">Reference proteome</keyword>
<evidence type="ECO:0000313" key="3">
    <source>
        <dbReference type="Proteomes" id="UP000635245"/>
    </source>
</evidence>
<dbReference type="PANTHER" id="PTHR42773:SF1">
    <property type="entry name" value="METALLO-BETA-LACTAMASE FAMILY PROTEIN"/>
    <property type="match status" value="1"/>
</dbReference>
<organism evidence="2 3">
    <name type="scientific">Prauserella cavernicola</name>
    <dbReference type="NCBI Taxonomy" id="2800127"/>
    <lineage>
        <taxon>Bacteria</taxon>
        <taxon>Bacillati</taxon>
        <taxon>Actinomycetota</taxon>
        <taxon>Actinomycetes</taxon>
        <taxon>Pseudonocardiales</taxon>
        <taxon>Pseudonocardiaceae</taxon>
        <taxon>Prauserella</taxon>
    </lineage>
</organism>
<dbReference type="Pfam" id="PF00753">
    <property type="entry name" value="Lactamase_B"/>
    <property type="match status" value="1"/>
</dbReference>
<dbReference type="Gene3D" id="3.60.15.10">
    <property type="entry name" value="Ribonuclease Z/Hydroxyacylglutathione hydrolase-like"/>
    <property type="match status" value="1"/>
</dbReference>
<accession>A0A934QR74</accession>
<protein>
    <submittedName>
        <fullName evidence="2">MBL fold metallo-hydrolase</fullName>
    </submittedName>
</protein>
<evidence type="ECO:0000313" key="2">
    <source>
        <dbReference type="EMBL" id="MBK1785090.1"/>
    </source>
</evidence>
<reference evidence="2" key="1">
    <citation type="submission" date="2020-12" db="EMBL/GenBank/DDBJ databases">
        <title>Prauserella sp. ASG 168, a novel actinomycete isolated from cave rock.</title>
        <authorList>
            <person name="Suriyachadkun C."/>
        </authorList>
    </citation>
    <scope>NUCLEOTIDE SEQUENCE</scope>
    <source>
        <strain evidence="2">ASG 168</strain>
    </source>
</reference>
<feature type="domain" description="Metallo-beta-lactamase" evidence="1">
    <location>
        <begin position="31"/>
        <end position="186"/>
    </location>
</feature>
<dbReference type="InterPro" id="IPR036866">
    <property type="entry name" value="RibonucZ/Hydroxyglut_hydro"/>
</dbReference>
<dbReference type="EMBL" id="JAENJH010000002">
    <property type="protein sequence ID" value="MBK1785090.1"/>
    <property type="molecule type" value="Genomic_DNA"/>
</dbReference>
<name>A0A934QR74_9PSEU</name>
<dbReference type="InterPro" id="IPR001279">
    <property type="entry name" value="Metallo-B-lactamas"/>
</dbReference>